<proteinExistence type="predicted"/>
<dbReference type="PANTHER" id="PTHR33606">
    <property type="entry name" value="PROTEIN YCII"/>
    <property type="match status" value="1"/>
</dbReference>
<protein>
    <recommendedName>
        <fullName evidence="1">YCII-related domain-containing protein</fullName>
    </recommendedName>
</protein>
<feature type="domain" description="YCII-related" evidence="1">
    <location>
        <begin position="12"/>
        <end position="97"/>
    </location>
</feature>
<name>A0A9P9WU27_9PEZI</name>
<dbReference type="InterPro" id="IPR051807">
    <property type="entry name" value="Sec-metab_biosynth-assoc"/>
</dbReference>
<dbReference type="Gene3D" id="3.30.70.1060">
    <property type="entry name" value="Dimeric alpha+beta barrel"/>
    <property type="match status" value="1"/>
</dbReference>
<sequence length="108" mass="12116">MSTTDTSPLRDYLVHVPDHPNTLSIRLATNKEHNEDAIPLVKAGRVPFFGSTLSRHGVEGEQPIENGTIMVFKARSEEEIKAIIKKDVFTKAGVWNADRAMIWPFLSK</sequence>
<dbReference type="InterPro" id="IPR005545">
    <property type="entry name" value="YCII"/>
</dbReference>
<accession>A0A9P9WU27</accession>
<dbReference type="EMBL" id="JAFIMR010000005">
    <property type="protein sequence ID" value="KAI1879084.1"/>
    <property type="molecule type" value="Genomic_DNA"/>
</dbReference>
<dbReference type="Pfam" id="PF03795">
    <property type="entry name" value="YCII"/>
    <property type="match status" value="1"/>
</dbReference>
<evidence type="ECO:0000313" key="3">
    <source>
        <dbReference type="Proteomes" id="UP000829685"/>
    </source>
</evidence>
<dbReference type="PANTHER" id="PTHR33606:SF3">
    <property type="entry name" value="PROTEIN YCII"/>
    <property type="match status" value="1"/>
</dbReference>
<dbReference type="InterPro" id="IPR011008">
    <property type="entry name" value="Dimeric_a/b-barrel"/>
</dbReference>
<organism evidence="2 3">
    <name type="scientific">Neoarthrinium moseri</name>
    <dbReference type="NCBI Taxonomy" id="1658444"/>
    <lineage>
        <taxon>Eukaryota</taxon>
        <taxon>Fungi</taxon>
        <taxon>Dikarya</taxon>
        <taxon>Ascomycota</taxon>
        <taxon>Pezizomycotina</taxon>
        <taxon>Sordariomycetes</taxon>
        <taxon>Xylariomycetidae</taxon>
        <taxon>Amphisphaeriales</taxon>
        <taxon>Apiosporaceae</taxon>
        <taxon>Neoarthrinium</taxon>
    </lineage>
</organism>
<dbReference type="OrthoDB" id="5519740at2759"/>
<dbReference type="AlphaFoldDB" id="A0A9P9WU27"/>
<evidence type="ECO:0000313" key="2">
    <source>
        <dbReference type="EMBL" id="KAI1879084.1"/>
    </source>
</evidence>
<dbReference type="Proteomes" id="UP000829685">
    <property type="component" value="Unassembled WGS sequence"/>
</dbReference>
<comment type="caution">
    <text evidence="2">The sequence shown here is derived from an EMBL/GenBank/DDBJ whole genome shotgun (WGS) entry which is preliminary data.</text>
</comment>
<gene>
    <name evidence="2" type="ORF">JX265_003261</name>
</gene>
<reference evidence="2" key="1">
    <citation type="submission" date="2021-03" db="EMBL/GenBank/DDBJ databases">
        <title>Revisited historic fungal species revealed as producer of novel bioactive compounds through whole genome sequencing and comparative genomics.</title>
        <authorList>
            <person name="Vignolle G.A."/>
            <person name="Hochenegger N."/>
            <person name="Mach R.L."/>
            <person name="Mach-Aigner A.R."/>
            <person name="Javad Rahimi M."/>
            <person name="Salim K.A."/>
            <person name="Chan C.M."/>
            <person name="Lim L.B.L."/>
            <person name="Cai F."/>
            <person name="Druzhinina I.S."/>
            <person name="U'Ren J.M."/>
            <person name="Derntl C."/>
        </authorList>
    </citation>
    <scope>NUCLEOTIDE SEQUENCE</scope>
    <source>
        <strain evidence="2">TUCIM 5799</strain>
    </source>
</reference>
<evidence type="ECO:0000259" key="1">
    <source>
        <dbReference type="Pfam" id="PF03795"/>
    </source>
</evidence>
<keyword evidence="3" id="KW-1185">Reference proteome</keyword>
<dbReference type="SUPFAM" id="SSF54909">
    <property type="entry name" value="Dimeric alpha+beta barrel"/>
    <property type="match status" value="1"/>
</dbReference>